<dbReference type="EMBL" id="CAJGYO010000010">
    <property type="protein sequence ID" value="CAD6255373.1"/>
    <property type="molecule type" value="Genomic_DNA"/>
</dbReference>
<accession>A0A811Q830</accession>
<evidence type="ECO:0000313" key="3">
    <source>
        <dbReference type="Proteomes" id="UP000604825"/>
    </source>
</evidence>
<evidence type="ECO:0000313" key="2">
    <source>
        <dbReference type="EMBL" id="CAD6255373.1"/>
    </source>
</evidence>
<name>A0A811Q830_9POAL</name>
<reference evidence="2" key="1">
    <citation type="submission" date="2020-10" db="EMBL/GenBank/DDBJ databases">
        <authorList>
            <person name="Han B."/>
            <person name="Lu T."/>
            <person name="Zhao Q."/>
            <person name="Huang X."/>
            <person name="Zhao Y."/>
        </authorList>
    </citation>
    <scope>NUCLEOTIDE SEQUENCE</scope>
</reference>
<comment type="caution">
    <text evidence="2">The sequence shown here is derived from an EMBL/GenBank/DDBJ whole genome shotgun (WGS) entry which is preliminary data.</text>
</comment>
<dbReference type="Proteomes" id="UP000604825">
    <property type="component" value="Unassembled WGS sequence"/>
</dbReference>
<dbReference type="AlphaFoldDB" id="A0A811Q830"/>
<evidence type="ECO:0000256" key="1">
    <source>
        <dbReference type="SAM" id="MobiDB-lite"/>
    </source>
</evidence>
<feature type="region of interest" description="Disordered" evidence="1">
    <location>
        <begin position="140"/>
        <end position="160"/>
    </location>
</feature>
<proteinExistence type="predicted"/>
<sequence>MSENWTKCDSNAECVKAWNFFIAYQEQNALYKLHLQRCSACGYYWQMTDIKHYSACGSTGEERNEKSNCTGSRAGSVAPASAPETLELCTPDEPKAGDLHLSEAFSISTCISVGLHRLNCMASRAFDDLDVHVPRASHVHAPPQATGVPALQEHSPRTSGVHADLASDVEAILDDVLADVASGASYEHAPLVSNANIHEMHRFRSKNKASRYKHHI</sequence>
<gene>
    <name evidence="2" type="ORF">NCGR_LOCUS38921</name>
</gene>
<protein>
    <submittedName>
        <fullName evidence="2">Uncharacterized protein</fullName>
    </submittedName>
</protein>
<organism evidence="2 3">
    <name type="scientific">Miscanthus lutarioriparius</name>
    <dbReference type="NCBI Taxonomy" id="422564"/>
    <lineage>
        <taxon>Eukaryota</taxon>
        <taxon>Viridiplantae</taxon>
        <taxon>Streptophyta</taxon>
        <taxon>Embryophyta</taxon>
        <taxon>Tracheophyta</taxon>
        <taxon>Spermatophyta</taxon>
        <taxon>Magnoliopsida</taxon>
        <taxon>Liliopsida</taxon>
        <taxon>Poales</taxon>
        <taxon>Poaceae</taxon>
        <taxon>PACMAD clade</taxon>
        <taxon>Panicoideae</taxon>
        <taxon>Andropogonodae</taxon>
        <taxon>Andropogoneae</taxon>
        <taxon>Saccharinae</taxon>
        <taxon>Miscanthus</taxon>
    </lineage>
</organism>
<keyword evidence="3" id="KW-1185">Reference proteome</keyword>